<feature type="compositionally biased region" description="Basic and acidic residues" evidence="1">
    <location>
        <begin position="79"/>
        <end position="100"/>
    </location>
</feature>
<accession>A0ABP9GL12</accession>
<feature type="compositionally biased region" description="Low complexity" evidence="1">
    <location>
        <begin position="55"/>
        <end position="76"/>
    </location>
</feature>
<proteinExistence type="predicted"/>
<comment type="caution">
    <text evidence="2">The sequence shown here is derived from an EMBL/GenBank/DDBJ whole genome shotgun (WGS) entry which is preliminary data.</text>
</comment>
<sequence length="100" mass="10791">MWEIQQPLTYDADVPPPPPRGFLAARWLALRLALDAVLPGGPRYGRVRAPRPRGAKAAGDASATAAPRPDARVVPAPRSPRDPRESGDGPARRNRLAVRD</sequence>
<feature type="region of interest" description="Disordered" evidence="1">
    <location>
        <begin position="39"/>
        <end position="100"/>
    </location>
</feature>
<feature type="compositionally biased region" description="Basic residues" evidence="1">
    <location>
        <begin position="45"/>
        <end position="54"/>
    </location>
</feature>
<dbReference type="EMBL" id="BAABHS010000001">
    <property type="protein sequence ID" value="GAA4945313.1"/>
    <property type="molecule type" value="Genomic_DNA"/>
</dbReference>
<evidence type="ECO:0000313" key="3">
    <source>
        <dbReference type="Proteomes" id="UP001500466"/>
    </source>
</evidence>
<evidence type="ECO:0000256" key="1">
    <source>
        <dbReference type="SAM" id="MobiDB-lite"/>
    </source>
</evidence>
<reference evidence="3" key="1">
    <citation type="journal article" date="2019" name="Int. J. Syst. Evol. Microbiol.">
        <title>The Global Catalogue of Microorganisms (GCM) 10K type strain sequencing project: providing services to taxonomists for standard genome sequencing and annotation.</title>
        <authorList>
            <consortium name="The Broad Institute Genomics Platform"/>
            <consortium name="The Broad Institute Genome Sequencing Center for Infectious Disease"/>
            <person name="Wu L."/>
            <person name="Ma J."/>
        </authorList>
    </citation>
    <scope>NUCLEOTIDE SEQUENCE [LARGE SCALE GENOMIC DNA]</scope>
    <source>
        <strain evidence="3">JCM 17986</strain>
    </source>
</reference>
<protein>
    <submittedName>
        <fullName evidence="2">Uncharacterized protein</fullName>
    </submittedName>
</protein>
<organism evidence="2 3">
    <name type="scientific">Yinghuangia aomiensis</name>
    <dbReference type="NCBI Taxonomy" id="676205"/>
    <lineage>
        <taxon>Bacteria</taxon>
        <taxon>Bacillati</taxon>
        <taxon>Actinomycetota</taxon>
        <taxon>Actinomycetes</taxon>
        <taxon>Kitasatosporales</taxon>
        <taxon>Streptomycetaceae</taxon>
        <taxon>Yinghuangia</taxon>
    </lineage>
</organism>
<dbReference type="Proteomes" id="UP001500466">
    <property type="component" value="Unassembled WGS sequence"/>
</dbReference>
<keyword evidence="3" id="KW-1185">Reference proteome</keyword>
<evidence type="ECO:0000313" key="2">
    <source>
        <dbReference type="EMBL" id="GAA4945313.1"/>
    </source>
</evidence>
<gene>
    <name evidence="2" type="ORF">GCM10023205_01200</name>
</gene>
<name>A0ABP9GL12_9ACTN</name>